<evidence type="ECO:0000256" key="1">
    <source>
        <dbReference type="SAM" id="MobiDB-lite"/>
    </source>
</evidence>
<reference evidence="2 3" key="1">
    <citation type="submission" date="2015-08" db="EMBL/GenBank/DDBJ databases">
        <authorList>
            <person name="Adams C.A."/>
            <person name="Ardeshna N.S."/>
            <person name="Badithe A.V."/>
            <person name="Badrani J.H."/>
            <person name="Birkholz E.A."/>
            <person name="Butler M."/>
            <person name="Chu A."/>
            <person name="Farmer C.N."/>
            <person name="Frischer G.M."/>
            <person name="Hsieh L.Y."/>
            <person name="Jackson K.B."/>
            <person name="Kagy D.N."/>
            <person name="Kendall J.C."/>
            <person name="Lin C.Y."/>
            <person name="Morgan M.N."/>
            <person name="Nachnani R."/>
            <person name="Nadeau S.M."/>
            <person name="Parikh M."/>
            <person name="Perez M.V."/>
            <person name="Peters C.E."/>
            <person name="Pogliano J."/>
            <person name="Popescu N.I."/>
            <person name="Shiao R."/>
            <person name="Song C.L."/>
            <person name="Ting J.M."/>
            <person name="Udani D.R."/>
            <person name="Waller L.B."/>
            <person name="Wang A.Y."/>
            <person name="Wu C.E."/>
            <person name="Yang A.B."/>
            <person name="Yao J."/>
            <person name="Zhang B.H."/>
            <person name="Anders K.R."/>
            <person name="Bradley K.W."/>
            <person name="Asai D.J."/>
            <person name="Bowman C.A."/>
            <person name="Russell D.A."/>
            <person name="Pope W.H."/>
            <person name="Jacobs-Sera D."/>
            <person name="Hendrix R.W."/>
            <person name="Hatfull G.F."/>
        </authorList>
    </citation>
    <scope>NUCLEOTIDE SEQUENCE [LARGE SCALE GENOMIC DNA]</scope>
</reference>
<organism evidence="2 3">
    <name type="scientific">Mycobacterium phage Weiss13</name>
    <dbReference type="NCBI Taxonomy" id="1784843"/>
    <lineage>
        <taxon>Viruses</taxon>
        <taxon>Duplodnaviria</taxon>
        <taxon>Heunggongvirae</taxon>
        <taxon>Uroviricota</taxon>
        <taxon>Caudoviricetes</taxon>
        <taxon>Papyrusvirus</taxon>
        <taxon>Papyrusvirus send513</taxon>
    </lineage>
</organism>
<sequence length="120" mass="13246">MPLNPNDLPDGNSEYSWGPGMFPPGIANGEGQRRPQDDFGANMVPPRLRDKAGDASDNYARAVADRRTDPTDPDSNRDFDTLGNPDRYGAAPPLVSPDAPTERNVSYRQDPPPKKLVRKW</sequence>
<feature type="compositionally biased region" description="Basic and acidic residues" evidence="1">
    <location>
        <begin position="63"/>
        <end position="80"/>
    </location>
</feature>
<evidence type="ECO:0000313" key="2">
    <source>
        <dbReference type="EMBL" id="AMB17310.1"/>
    </source>
</evidence>
<dbReference type="EMBL" id="KT591076">
    <property type="protein sequence ID" value="AMB17310.1"/>
    <property type="molecule type" value="Genomic_DNA"/>
</dbReference>
<evidence type="ECO:0000313" key="3">
    <source>
        <dbReference type="Proteomes" id="UP000224265"/>
    </source>
</evidence>
<gene>
    <name evidence="2" type="ORF">SEA_WEISS13_96</name>
</gene>
<feature type="region of interest" description="Disordered" evidence="1">
    <location>
        <begin position="1"/>
        <end position="120"/>
    </location>
</feature>
<protein>
    <submittedName>
        <fullName evidence="2">Uncharacterized protein</fullName>
    </submittedName>
</protein>
<name>A0A109QIM9_9CAUD</name>
<dbReference type="Proteomes" id="UP000224265">
    <property type="component" value="Segment"/>
</dbReference>
<accession>A0A109QIM9</accession>
<proteinExistence type="predicted"/>